<dbReference type="GO" id="GO:0042138">
    <property type="term" value="P:meiotic DNA double-strand break formation"/>
    <property type="evidence" value="ECO:0007669"/>
    <property type="project" value="InterPro"/>
</dbReference>
<dbReference type="GO" id="GO:0030674">
    <property type="term" value="F:protein-macromolecule adaptor activity"/>
    <property type="evidence" value="ECO:0007669"/>
    <property type="project" value="TreeGrafter"/>
</dbReference>
<dbReference type="AlphaFoldDB" id="A0A328E9C7"/>
<dbReference type="FunFam" id="3.40.50.300:FF:003500">
    <property type="entry name" value="ADP-ribosylation factor 1"/>
    <property type="match status" value="1"/>
</dbReference>
<dbReference type="InterPro" id="IPR005225">
    <property type="entry name" value="Small_GTP-bd"/>
</dbReference>
<protein>
    <recommendedName>
        <fullName evidence="12">ADP-ribosylation factor 1</fullName>
    </recommendedName>
</protein>
<keyword evidence="11" id="KW-0449">Lipoprotein</keyword>
<dbReference type="SUPFAM" id="SSF52540">
    <property type="entry name" value="P-loop containing nucleoside triphosphate hydrolases"/>
    <property type="match status" value="1"/>
</dbReference>
<name>A0A328E9C7_9ASTE</name>
<dbReference type="SMART" id="SM00177">
    <property type="entry name" value="ARF"/>
    <property type="match status" value="1"/>
</dbReference>
<evidence type="ECO:0000256" key="14">
    <source>
        <dbReference type="PIRSR" id="PIRSR606689-2"/>
    </source>
</evidence>
<dbReference type="Proteomes" id="UP000249390">
    <property type="component" value="Unassembled WGS sequence"/>
</dbReference>
<evidence type="ECO:0000256" key="9">
    <source>
        <dbReference type="ARBA" id="ARBA00023034"/>
    </source>
</evidence>
<dbReference type="CDD" id="cd04150">
    <property type="entry name" value="Arf1_5_like"/>
    <property type="match status" value="1"/>
</dbReference>
<dbReference type="Pfam" id="PF00025">
    <property type="entry name" value="Arf"/>
    <property type="match status" value="1"/>
</dbReference>
<dbReference type="PRINTS" id="PR00328">
    <property type="entry name" value="SAR1GTPBP"/>
</dbReference>
<evidence type="ECO:0000313" key="15">
    <source>
        <dbReference type="EMBL" id="RAL53278.1"/>
    </source>
</evidence>
<dbReference type="Gene3D" id="3.40.50.300">
    <property type="entry name" value="P-loop containing nucleotide triphosphate hydrolases"/>
    <property type="match status" value="1"/>
</dbReference>
<dbReference type="GO" id="GO:0005794">
    <property type="term" value="C:Golgi apparatus"/>
    <property type="evidence" value="ECO:0007669"/>
    <property type="project" value="UniProtKB-SubCell"/>
</dbReference>
<dbReference type="GO" id="GO:0009536">
    <property type="term" value="C:plastid"/>
    <property type="evidence" value="ECO:0007669"/>
    <property type="project" value="UniProtKB-SubCell"/>
</dbReference>
<comment type="subcellular location">
    <subcellularLocation>
        <location evidence="2">Golgi apparatus</location>
    </subcellularLocation>
    <subcellularLocation>
        <location evidence="1">Plastid</location>
    </subcellularLocation>
</comment>
<dbReference type="SMART" id="SM00175">
    <property type="entry name" value="RAB"/>
    <property type="match status" value="1"/>
</dbReference>
<evidence type="ECO:0000256" key="11">
    <source>
        <dbReference type="ARBA" id="ARBA00023288"/>
    </source>
</evidence>
<dbReference type="GO" id="GO:0016004">
    <property type="term" value="F:phospholipase activator activity"/>
    <property type="evidence" value="ECO:0007669"/>
    <property type="project" value="UniProtKB-ARBA"/>
</dbReference>
<dbReference type="EMBL" id="NQVE01000027">
    <property type="protein sequence ID" value="RAL53278.1"/>
    <property type="molecule type" value="Genomic_DNA"/>
</dbReference>
<dbReference type="GO" id="GO:0003924">
    <property type="term" value="F:GTPase activity"/>
    <property type="evidence" value="ECO:0007669"/>
    <property type="project" value="InterPro"/>
</dbReference>
<keyword evidence="14" id="KW-0460">Magnesium</keyword>
<dbReference type="GO" id="GO:0000793">
    <property type="term" value="C:condensed chromosome"/>
    <property type="evidence" value="ECO:0007669"/>
    <property type="project" value="TreeGrafter"/>
</dbReference>
<dbReference type="SMART" id="SM00178">
    <property type="entry name" value="SAR"/>
    <property type="match status" value="1"/>
</dbReference>
<evidence type="ECO:0000313" key="16">
    <source>
        <dbReference type="Proteomes" id="UP000249390"/>
    </source>
</evidence>
<keyword evidence="16" id="KW-1185">Reference proteome</keyword>
<gene>
    <name evidence="15" type="ORF">DM860_006950</name>
</gene>
<feature type="binding site" evidence="14">
    <location>
        <position position="31"/>
    </location>
    <ligand>
        <name>Mg(2+)</name>
        <dbReference type="ChEBI" id="CHEBI:18420"/>
    </ligand>
</feature>
<keyword evidence="9" id="KW-0333">Golgi apparatus</keyword>
<keyword evidence="8" id="KW-0653">Protein transport</keyword>
<comment type="caution">
    <text evidence="15">The sequence shown here is derived from an EMBL/GenBank/DDBJ whole genome shotgun (WGS) entry which is preliminary data.</text>
</comment>
<dbReference type="GO" id="GO:0016192">
    <property type="term" value="P:vesicle-mediated transport"/>
    <property type="evidence" value="ECO:0007669"/>
    <property type="project" value="UniProtKB-KW"/>
</dbReference>
<evidence type="ECO:0000256" key="8">
    <source>
        <dbReference type="ARBA" id="ARBA00022927"/>
    </source>
</evidence>
<dbReference type="InterPro" id="IPR034566">
    <property type="entry name" value="MTOPVIB_plant"/>
</dbReference>
<keyword evidence="10 13" id="KW-0342">GTP-binding</keyword>
<proteinExistence type="inferred from homology"/>
<evidence type="ECO:0000256" key="12">
    <source>
        <dbReference type="ARBA" id="ARBA00040200"/>
    </source>
</evidence>
<organism evidence="15 16">
    <name type="scientific">Cuscuta australis</name>
    <dbReference type="NCBI Taxonomy" id="267555"/>
    <lineage>
        <taxon>Eukaryota</taxon>
        <taxon>Viridiplantae</taxon>
        <taxon>Streptophyta</taxon>
        <taxon>Embryophyta</taxon>
        <taxon>Tracheophyta</taxon>
        <taxon>Spermatophyta</taxon>
        <taxon>Magnoliopsida</taxon>
        <taxon>eudicotyledons</taxon>
        <taxon>Gunneridae</taxon>
        <taxon>Pentapetalae</taxon>
        <taxon>asterids</taxon>
        <taxon>lamiids</taxon>
        <taxon>Solanales</taxon>
        <taxon>Convolvulaceae</taxon>
        <taxon>Cuscuteae</taxon>
        <taxon>Cuscuta</taxon>
        <taxon>Cuscuta subgen. Grammica</taxon>
        <taxon>Cuscuta sect. Cleistogrammica</taxon>
    </lineage>
</organism>
<keyword evidence="14" id="KW-0479">Metal-binding</keyword>
<evidence type="ECO:0000256" key="4">
    <source>
        <dbReference type="ARBA" id="ARBA00022448"/>
    </source>
</evidence>
<feature type="binding site" evidence="13">
    <location>
        <begin position="24"/>
        <end position="31"/>
    </location>
    <ligand>
        <name>GTP</name>
        <dbReference type="ChEBI" id="CHEBI:37565"/>
    </ligand>
</feature>
<feature type="binding site" evidence="13">
    <location>
        <position position="70"/>
    </location>
    <ligand>
        <name>GTP</name>
        <dbReference type="ChEBI" id="CHEBI:37565"/>
    </ligand>
</feature>
<dbReference type="PANTHER" id="PTHR36722">
    <property type="entry name" value="TYPE 2 DNA TOPOISOMERASE 6 SUBUNIT B-LIKE"/>
    <property type="match status" value="1"/>
</dbReference>
<keyword evidence="7" id="KW-0931">ER-Golgi transport</keyword>
<accession>A0A328E9C7</accession>
<evidence type="ECO:0000256" key="13">
    <source>
        <dbReference type="PIRSR" id="PIRSR606689-1"/>
    </source>
</evidence>
<dbReference type="InterPro" id="IPR006689">
    <property type="entry name" value="Small_GTPase_ARF/SAR"/>
</dbReference>
<evidence type="ECO:0000256" key="7">
    <source>
        <dbReference type="ARBA" id="ARBA00022892"/>
    </source>
</evidence>
<dbReference type="PANTHER" id="PTHR36722:SF1">
    <property type="entry name" value="TYPE 2 DNA TOPOISOMERASE 6 SUBUNIT B-LIKE"/>
    <property type="match status" value="1"/>
</dbReference>
<evidence type="ECO:0000256" key="3">
    <source>
        <dbReference type="ARBA" id="ARBA00010290"/>
    </source>
</evidence>
<reference evidence="15 16" key="1">
    <citation type="submission" date="2018-06" db="EMBL/GenBank/DDBJ databases">
        <title>The Genome of Cuscuta australis (Dodder) Provides Insight into the Evolution of Plant Parasitism.</title>
        <authorList>
            <person name="Liu H."/>
        </authorList>
    </citation>
    <scope>NUCLEOTIDE SEQUENCE [LARGE SCALE GENOMIC DNA]</scope>
    <source>
        <strain evidence="16">cv. Yunnan</strain>
        <tissue evidence="15">Vines</tissue>
    </source>
</reference>
<dbReference type="GO" id="GO:0015031">
    <property type="term" value="P:protein transport"/>
    <property type="evidence" value="ECO:0007669"/>
    <property type="project" value="UniProtKB-KW"/>
</dbReference>
<evidence type="ECO:0000256" key="10">
    <source>
        <dbReference type="ARBA" id="ARBA00023134"/>
    </source>
</evidence>
<feature type="binding site" evidence="13">
    <location>
        <begin position="126"/>
        <end position="129"/>
    </location>
    <ligand>
        <name>GTP</name>
        <dbReference type="ChEBI" id="CHEBI:37565"/>
    </ligand>
</feature>
<comment type="similarity">
    <text evidence="3">Belongs to the small GTPase superfamily. Arf family.</text>
</comment>
<keyword evidence="4" id="KW-0813">Transport</keyword>
<evidence type="ECO:0000256" key="5">
    <source>
        <dbReference type="ARBA" id="ARBA00022707"/>
    </source>
</evidence>
<keyword evidence="5" id="KW-0519">Myristate</keyword>
<evidence type="ECO:0000256" key="1">
    <source>
        <dbReference type="ARBA" id="ARBA00004474"/>
    </source>
</evidence>
<sequence length="522" mass="58688">MGLSFTKLFSRLFAKKEMRILMVGLDAAGKTTILYKLKLGEIVTTIPTIGFNVETVEYKNISFTVWDVGGQDKIRPLWRHYFQNTQGLIFVVDSNDRDRVVEARDELHRMLNEDELRDAVLLVFANKQDLPNAMNAAEITDKLGLHSLRQRHWYIQSTCATSGEGLYEGLDWLSNNIANKLIFCAVQRCRLKNDPCRLSVKLSSSPHLNPPLVGISVSDTGVGSSLEEYQHLKYQNDLAGKWDGLMSISTTSISDREMHHLNLNMKDAIYSKRLTKLPSTEKNGAQFSGTEVSISTSESVDHLLEDLTLFFKKMLILKIPMVAVELLVDYNNMPGSHVECCIMAIECGSLPFLEESITSLRSGLEDYVYRRRNKLNSVCPCFSTGGNLKVGTGIASCSGNLNRLKVEAVVIISELSELATPSCLMEHEMETQVLFYRDFVPYTVSKSSLDALKGINWKVYGLTLRNIKDQDGCALLEWENLPPSVHIDIVIHCYDKQYPSLSNVQFTSPRMPGINCILTIFS</sequence>
<dbReference type="NCBIfam" id="TIGR00231">
    <property type="entry name" value="small_GTP"/>
    <property type="match status" value="1"/>
</dbReference>
<dbReference type="GO" id="GO:0046872">
    <property type="term" value="F:metal ion binding"/>
    <property type="evidence" value="ECO:0007669"/>
    <property type="project" value="UniProtKB-KW"/>
</dbReference>
<keyword evidence="6 13" id="KW-0547">Nucleotide-binding</keyword>
<dbReference type="InterPro" id="IPR027417">
    <property type="entry name" value="P-loop_NTPase"/>
</dbReference>
<evidence type="ECO:0000256" key="6">
    <source>
        <dbReference type="ARBA" id="ARBA00022741"/>
    </source>
</evidence>
<dbReference type="InterPro" id="IPR045872">
    <property type="entry name" value="Arf1-5-like"/>
</dbReference>
<evidence type="ECO:0000256" key="2">
    <source>
        <dbReference type="ARBA" id="ARBA00004555"/>
    </source>
</evidence>
<dbReference type="PROSITE" id="PS51417">
    <property type="entry name" value="ARF"/>
    <property type="match status" value="1"/>
</dbReference>
<feature type="binding site" evidence="14">
    <location>
        <position position="48"/>
    </location>
    <ligand>
        <name>Mg(2+)</name>
        <dbReference type="ChEBI" id="CHEBI:18420"/>
    </ligand>
</feature>
<dbReference type="GO" id="GO:0005525">
    <property type="term" value="F:GTP binding"/>
    <property type="evidence" value="ECO:0007669"/>
    <property type="project" value="UniProtKB-KW"/>
</dbReference>
<dbReference type="GO" id="GO:0007131">
    <property type="term" value="P:reciprocal meiotic recombination"/>
    <property type="evidence" value="ECO:0007669"/>
    <property type="project" value="TreeGrafter"/>
</dbReference>